<keyword evidence="3 7" id="KW-0812">Transmembrane</keyword>
<accession>B6ISB4</accession>
<dbReference type="PANTHER" id="PTHR39087">
    <property type="entry name" value="UPF0104 MEMBRANE PROTEIN MJ1595"/>
    <property type="match status" value="1"/>
</dbReference>
<feature type="transmembrane region" description="Helical" evidence="7">
    <location>
        <begin position="314"/>
        <end position="331"/>
    </location>
</feature>
<dbReference type="PANTHER" id="PTHR39087:SF2">
    <property type="entry name" value="UPF0104 MEMBRANE PROTEIN MJ1595"/>
    <property type="match status" value="1"/>
</dbReference>
<evidence type="ECO:0000256" key="5">
    <source>
        <dbReference type="ARBA" id="ARBA00023136"/>
    </source>
</evidence>
<dbReference type="HOGENOM" id="CLU_056539_1_0_5"/>
<keyword evidence="4 7" id="KW-1133">Transmembrane helix</keyword>
<name>B6ISB4_RHOCS</name>
<evidence type="ECO:0000256" key="1">
    <source>
        <dbReference type="ARBA" id="ARBA00004651"/>
    </source>
</evidence>
<protein>
    <submittedName>
        <fullName evidence="8">Conserved hypothetical membrane protein</fullName>
    </submittedName>
</protein>
<evidence type="ECO:0000256" key="6">
    <source>
        <dbReference type="SAM" id="MobiDB-lite"/>
    </source>
</evidence>
<feature type="compositionally biased region" description="Polar residues" evidence="6">
    <location>
        <begin position="16"/>
        <end position="27"/>
    </location>
</feature>
<sequence>MDSSFDTAREAARSEPTPTAGGSETARPSLSARARTWSGIASFVILVILAVVAVRHVMHEVDVADVWAYLDALPLWKVLEALALTAAGYMVLTLYDVSALRYLNLRVRYPTVALASFAGYAISNNVGWAVISGGSVRYRVYSAAGLSAGTIAKVVVFSTTTFTLGVSFTGSIGMLVGPHPVASLLSLPEWLVQVLAGVTLAGLLALCVLAEVTRKPVKVWRWSFQLPSSGLMLAQIAIASLEILIAGAALWLLLPQTHGASFMEFLGIYCAALVVAMVSHIPGGLGVFETILLLGLSAQGSAGGVLGALLAYRFIYYVLPLVVAGMLLAAWELKTASGPAAALRALFRRVFNREP</sequence>
<evidence type="ECO:0000313" key="8">
    <source>
        <dbReference type="EMBL" id="ACI98350.1"/>
    </source>
</evidence>
<feature type="region of interest" description="Disordered" evidence="6">
    <location>
        <begin position="1"/>
        <end position="27"/>
    </location>
</feature>
<feature type="transmembrane region" description="Helical" evidence="7">
    <location>
        <begin position="109"/>
        <end position="131"/>
    </location>
</feature>
<evidence type="ECO:0000256" key="3">
    <source>
        <dbReference type="ARBA" id="ARBA00022692"/>
    </source>
</evidence>
<gene>
    <name evidence="8" type="ordered locus">RC1_0922</name>
</gene>
<organism evidence="8 9">
    <name type="scientific">Rhodospirillum centenum (strain ATCC 51521 / SW)</name>
    <dbReference type="NCBI Taxonomy" id="414684"/>
    <lineage>
        <taxon>Bacteria</taxon>
        <taxon>Pseudomonadati</taxon>
        <taxon>Pseudomonadota</taxon>
        <taxon>Alphaproteobacteria</taxon>
        <taxon>Rhodospirillales</taxon>
        <taxon>Rhodospirillaceae</taxon>
        <taxon>Rhodospirillum</taxon>
    </lineage>
</organism>
<keyword evidence="2" id="KW-1003">Cell membrane</keyword>
<dbReference type="Pfam" id="PF03706">
    <property type="entry name" value="LPG_synthase_TM"/>
    <property type="match status" value="1"/>
</dbReference>
<dbReference type="Proteomes" id="UP000001591">
    <property type="component" value="Chromosome"/>
</dbReference>
<evidence type="ECO:0000256" key="2">
    <source>
        <dbReference type="ARBA" id="ARBA00022475"/>
    </source>
</evidence>
<feature type="transmembrane region" description="Helical" evidence="7">
    <location>
        <begin position="78"/>
        <end position="97"/>
    </location>
</feature>
<reference evidence="8 9" key="1">
    <citation type="journal article" date="2010" name="BMC Genomics">
        <title>Metabolic flexibility revealed in the genome of the cyst-forming alpha-1 proteobacterium Rhodospirillum centenum.</title>
        <authorList>
            <person name="Lu Y.K."/>
            <person name="Marden J."/>
            <person name="Han M."/>
            <person name="Swingley W.D."/>
            <person name="Mastrian S.D."/>
            <person name="Chowdhury S.R."/>
            <person name="Hao J."/>
            <person name="Helmy T."/>
            <person name="Kim S."/>
            <person name="Kurdoglu A.A."/>
            <person name="Matthies H.J."/>
            <person name="Rollo D."/>
            <person name="Stothard P."/>
            <person name="Blankenship R.E."/>
            <person name="Bauer C.E."/>
            <person name="Touchman J.W."/>
        </authorList>
    </citation>
    <scope>NUCLEOTIDE SEQUENCE [LARGE SCALE GENOMIC DNA]</scope>
    <source>
        <strain evidence="9">ATCC 51521 / SW</strain>
    </source>
</reference>
<dbReference type="InterPro" id="IPR022791">
    <property type="entry name" value="L-PG_synthase/AglD"/>
</dbReference>
<dbReference type="AlphaFoldDB" id="B6ISB4"/>
<dbReference type="eggNOG" id="COG0392">
    <property type="taxonomic scope" value="Bacteria"/>
</dbReference>
<dbReference type="OrthoDB" id="145485at2"/>
<dbReference type="STRING" id="414684.RC1_0922"/>
<dbReference type="GO" id="GO:0005886">
    <property type="term" value="C:plasma membrane"/>
    <property type="evidence" value="ECO:0007669"/>
    <property type="project" value="UniProtKB-SubCell"/>
</dbReference>
<keyword evidence="9" id="KW-1185">Reference proteome</keyword>
<dbReference type="RefSeq" id="WP_012566140.1">
    <property type="nucleotide sequence ID" value="NC_011420.2"/>
</dbReference>
<feature type="transmembrane region" description="Helical" evidence="7">
    <location>
        <begin position="151"/>
        <end position="178"/>
    </location>
</feature>
<evidence type="ECO:0000313" key="9">
    <source>
        <dbReference type="Proteomes" id="UP000001591"/>
    </source>
</evidence>
<feature type="transmembrane region" description="Helical" evidence="7">
    <location>
        <begin position="232"/>
        <end position="254"/>
    </location>
</feature>
<evidence type="ECO:0000256" key="7">
    <source>
        <dbReference type="SAM" id="Phobius"/>
    </source>
</evidence>
<feature type="transmembrane region" description="Helical" evidence="7">
    <location>
        <begin position="266"/>
        <end position="294"/>
    </location>
</feature>
<feature type="transmembrane region" description="Helical" evidence="7">
    <location>
        <begin position="190"/>
        <end position="212"/>
    </location>
</feature>
<feature type="transmembrane region" description="Helical" evidence="7">
    <location>
        <begin position="37"/>
        <end position="58"/>
    </location>
</feature>
<evidence type="ECO:0000256" key="4">
    <source>
        <dbReference type="ARBA" id="ARBA00022989"/>
    </source>
</evidence>
<keyword evidence="5 7" id="KW-0472">Membrane</keyword>
<dbReference type="EMBL" id="CP000613">
    <property type="protein sequence ID" value="ACI98350.1"/>
    <property type="molecule type" value="Genomic_DNA"/>
</dbReference>
<proteinExistence type="predicted"/>
<dbReference type="KEGG" id="rce:RC1_0922"/>
<comment type="subcellular location">
    <subcellularLocation>
        <location evidence="1">Cell membrane</location>
        <topology evidence="1">Multi-pass membrane protein</topology>
    </subcellularLocation>
</comment>